<dbReference type="NCBIfam" id="NF008805">
    <property type="entry name" value="PRK11824.1"/>
    <property type="match status" value="1"/>
</dbReference>
<dbReference type="InterPro" id="IPR001247">
    <property type="entry name" value="ExoRNase_PH_dom1"/>
</dbReference>
<dbReference type="InterPro" id="IPR020568">
    <property type="entry name" value="Ribosomal_Su5_D2-typ_SF"/>
</dbReference>
<dbReference type="NCBIfam" id="TIGR03591">
    <property type="entry name" value="polynuc_phos"/>
    <property type="match status" value="1"/>
</dbReference>
<dbReference type="Pfam" id="PF03725">
    <property type="entry name" value="RNase_PH_C"/>
    <property type="match status" value="1"/>
</dbReference>
<dbReference type="InterPro" id="IPR012162">
    <property type="entry name" value="PNPase"/>
</dbReference>
<dbReference type="EMBL" id="PDPS01000102">
    <property type="protein sequence ID" value="PID55461.1"/>
    <property type="molecule type" value="Genomic_DNA"/>
</dbReference>
<dbReference type="PANTHER" id="PTHR11252:SF0">
    <property type="entry name" value="POLYRIBONUCLEOTIDE NUCLEOTIDYLTRANSFERASE 1, MITOCHONDRIAL"/>
    <property type="match status" value="1"/>
</dbReference>
<evidence type="ECO:0000259" key="6">
    <source>
        <dbReference type="Pfam" id="PF01138"/>
    </source>
</evidence>
<reference evidence="8 9" key="1">
    <citation type="submission" date="2017-10" db="EMBL/GenBank/DDBJ databases">
        <title>Novel microbial diversity and functional potential in the marine mammal oral microbiome.</title>
        <authorList>
            <person name="Dudek N.K."/>
            <person name="Sun C.L."/>
            <person name="Burstein D."/>
            <person name="Kantor R.S."/>
            <person name="Aliaga Goltsman D.S."/>
            <person name="Bik E.M."/>
            <person name="Thomas B.C."/>
            <person name="Banfield J.F."/>
            <person name="Relman D.A."/>
        </authorList>
    </citation>
    <scope>NUCLEOTIDE SEQUENCE [LARGE SCALE GENOMIC DNA]</scope>
    <source>
        <strain evidence="8">DOLZORAL124_49_17</strain>
    </source>
</reference>
<accession>A0A2G6E122</accession>
<evidence type="ECO:0000256" key="1">
    <source>
        <dbReference type="ARBA" id="ARBA00012416"/>
    </source>
</evidence>
<keyword evidence="4" id="KW-0694">RNA-binding</keyword>
<dbReference type="AlphaFoldDB" id="A0A2G6E122"/>
<dbReference type="InterPro" id="IPR036345">
    <property type="entry name" value="ExoRNase_PH_dom2_sf"/>
</dbReference>
<organism evidence="8 9">
    <name type="scientific">candidate division KSB3 bacterium</name>
    <dbReference type="NCBI Taxonomy" id="2044937"/>
    <lineage>
        <taxon>Bacteria</taxon>
        <taxon>candidate division KSB3</taxon>
    </lineage>
</organism>
<dbReference type="GO" id="GO:0000175">
    <property type="term" value="F:3'-5'-RNA exonuclease activity"/>
    <property type="evidence" value="ECO:0007669"/>
    <property type="project" value="TreeGrafter"/>
</dbReference>
<feature type="domain" description="Exoribonuclease phosphorolytic" evidence="6">
    <location>
        <begin position="323"/>
        <end position="456"/>
    </location>
</feature>
<gene>
    <name evidence="8" type="primary">pnp</name>
    <name evidence="8" type="ORF">CSB45_15920</name>
</gene>
<evidence type="ECO:0000256" key="5">
    <source>
        <dbReference type="NCBIfam" id="TIGR03591"/>
    </source>
</evidence>
<sequence length="538" mass="58789">QWSLDVAGRQLTIETGRLAKQAGGAVTVRYGDTQVLATAVMSKDKSGVMGYFPLMVDYEERYYAAGKIKGSRFIKREGRPSDEAVLTGRAVDRTIRPLFDMRMRNEVQVVITVQSIDGENDPDIISIIAASAALSISDIPWDGPVAAVKVGMVDGQVVLNPTEEQEAKSTMNLTLAGTTERINMIEAGAHETPEEDVVRAFDAGHAEIKKIAAFIEDIKAEIGKEKREATLLVGTPEVEQTMRETLIAAGIEDALFGTKEEIGAQTAAVKERAEEMLREKLSEEEQENFSDIFALVYDEVCDTFVHKNIIEQDKRPDGRATTEIRPITCDTGVLPRPHGSGLFTRGETQALTVTTLGAPGDEQIIDTMEVDEKKRYIHHYNFPPYSVGEVRFMRGPGRREIGHGALAEKALVPVIPAKESFPYTILLVSEILESNGSSSMAATCGSTLSLMHAGVPITRPVSGIAMGMMTNFDTGEYKVLSDIQGAEDHYGDMDLKVAGTEKGITALQMDVKMKGIDTDMFQKTLAQAREGRMHILGK</sequence>
<feature type="domain" description="Exoribonuclease phosphorolytic" evidence="6">
    <location>
        <begin position="8"/>
        <end position="140"/>
    </location>
</feature>
<evidence type="ECO:0000313" key="9">
    <source>
        <dbReference type="Proteomes" id="UP000229740"/>
    </source>
</evidence>
<dbReference type="InterPro" id="IPR015847">
    <property type="entry name" value="ExoRNase_PH_dom2"/>
</dbReference>
<dbReference type="SUPFAM" id="SSF54211">
    <property type="entry name" value="Ribosomal protein S5 domain 2-like"/>
    <property type="match status" value="2"/>
</dbReference>
<dbReference type="Proteomes" id="UP000229740">
    <property type="component" value="Unassembled WGS sequence"/>
</dbReference>
<keyword evidence="2 8" id="KW-0808">Transferase</keyword>
<dbReference type="GO" id="GO:0004654">
    <property type="term" value="F:polyribonucleotide nucleotidyltransferase activity"/>
    <property type="evidence" value="ECO:0007669"/>
    <property type="project" value="UniProtKB-UniRule"/>
</dbReference>
<dbReference type="EC" id="2.7.7.8" evidence="1 5"/>
<dbReference type="SUPFAM" id="SSF55666">
    <property type="entry name" value="Ribonuclease PH domain 2-like"/>
    <property type="match status" value="2"/>
</dbReference>
<dbReference type="Gene3D" id="3.30.230.70">
    <property type="entry name" value="GHMP Kinase, N-terminal domain"/>
    <property type="match status" value="2"/>
</dbReference>
<dbReference type="GO" id="GO:0006402">
    <property type="term" value="P:mRNA catabolic process"/>
    <property type="evidence" value="ECO:0007669"/>
    <property type="project" value="UniProtKB-UniRule"/>
</dbReference>
<protein>
    <recommendedName>
        <fullName evidence="1 5">Polyribonucleotide nucleotidyltransferase</fullName>
        <ecNumber evidence="1 5">2.7.7.8</ecNumber>
    </recommendedName>
</protein>
<name>A0A2G6E122_9BACT</name>
<dbReference type="Pfam" id="PF01138">
    <property type="entry name" value="RNase_PH"/>
    <property type="match status" value="2"/>
</dbReference>
<dbReference type="FunFam" id="3.30.230.70:FF:000001">
    <property type="entry name" value="Polyribonucleotide nucleotidyltransferase"/>
    <property type="match status" value="1"/>
</dbReference>
<proteinExistence type="predicted"/>
<evidence type="ECO:0000256" key="3">
    <source>
        <dbReference type="ARBA" id="ARBA00022695"/>
    </source>
</evidence>
<evidence type="ECO:0000256" key="4">
    <source>
        <dbReference type="ARBA" id="ARBA00022884"/>
    </source>
</evidence>
<evidence type="ECO:0000259" key="7">
    <source>
        <dbReference type="Pfam" id="PF03725"/>
    </source>
</evidence>
<dbReference type="PANTHER" id="PTHR11252">
    <property type="entry name" value="POLYRIBONUCLEOTIDE NUCLEOTIDYLTRANSFERASE"/>
    <property type="match status" value="1"/>
</dbReference>
<evidence type="ECO:0000313" key="8">
    <source>
        <dbReference type="EMBL" id="PID55461.1"/>
    </source>
</evidence>
<feature type="non-terminal residue" evidence="8">
    <location>
        <position position="1"/>
    </location>
</feature>
<dbReference type="GO" id="GO:0003723">
    <property type="term" value="F:RNA binding"/>
    <property type="evidence" value="ECO:0007669"/>
    <property type="project" value="UniProtKB-KW"/>
</dbReference>
<feature type="domain" description="Exoribonuclease phosphorolytic" evidence="7">
    <location>
        <begin position="143"/>
        <end position="206"/>
    </location>
</feature>
<evidence type="ECO:0000256" key="2">
    <source>
        <dbReference type="ARBA" id="ARBA00022679"/>
    </source>
</evidence>
<comment type="caution">
    <text evidence="8">The sequence shown here is derived from an EMBL/GenBank/DDBJ whole genome shotgun (WGS) entry which is preliminary data.</text>
</comment>
<dbReference type="InterPro" id="IPR027408">
    <property type="entry name" value="PNPase/RNase_PH_dom_sf"/>
</dbReference>
<dbReference type="CDD" id="cd11364">
    <property type="entry name" value="RNase_PH_PNPase_2"/>
    <property type="match status" value="1"/>
</dbReference>
<keyword evidence="3" id="KW-0548">Nucleotidyltransferase</keyword>
<feature type="non-terminal residue" evidence="8">
    <location>
        <position position="538"/>
    </location>
</feature>
<dbReference type="GO" id="GO:0005829">
    <property type="term" value="C:cytosol"/>
    <property type="evidence" value="ECO:0007669"/>
    <property type="project" value="TreeGrafter"/>
</dbReference>